<comment type="caution">
    <text evidence="1">The sequence shown here is derived from an EMBL/GenBank/DDBJ whole genome shotgun (WGS) entry which is preliminary data.</text>
</comment>
<evidence type="ECO:0000313" key="2">
    <source>
        <dbReference type="Proteomes" id="UP001203207"/>
    </source>
</evidence>
<dbReference type="EMBL" id="JAKRVX010000001">
    <property type="protein sequence ID" value="MCL9816059.1"/>
    <property type="molecule type" value="Genomic_DNA"/>
</dbReference>
<gene>
    <name evidence="1" type="ORF">AArcSt2_03795</name>
</gene>
<name>A0AAE3K9G9_9EURY</name>
<dbReference type="RefSeq" id="WP_174652430.1">
    <property type="nucleotide sequence ID" value="NZ_JAKRVX010000001.1"/>
</dbReference>
<sequence>MQIRDAVEADAEAIAAMSDAPVDVVRNLVHDRTVRVAAADNSRAADPNVDAGGAGASLLGFVSFDAAESTVHVTQFGGQREACIELLEEPVRFATAEGMTVELLVEAGNDERSTVATDAGFTKVGAGPQFNNAGTVRYRLEPEG</sequence>
<dbReference type="Proteomes" id="UP001203207">
    <property type="component" value="Unassembled WGS sequence"/>
</dbReference>
<organism evidence="1 2">
    <name type="scientific">Natronocalculus amylovorans</name>
    <dbReference type="NCBI Taxonomy" id="2917812"/>
    <lineage>
        <taxon>Archaea</taxon>
        <taxon>Methanobacteriati</taxon>
        <taxon>Methanobacteriota</taxon>
        <taxon>Stenosarchaea group</taxon>
        <taxon>Halobacteria</taxon>
        <taxon>Halobacteriales</taxon>
        <taxon>Haloferacaceae</taxon>
        <taxon>Natronocalculus</taxon>
    </lineage>
</organism>
<keyword evidence="2" id="KW-1185">Reference proteome</keyword>
<reference evidence="1" key="2">
    <citation type="submission" date="2022-02" db="EMBL/GenBank/DDBJ databases">
        <authorList>
            <person name="Elcheninov A.G."/>
            <person name="Sorokin D.Y."/>
            <person name="Kublanov I.V."/>
        </authorList>
    </citation>
    <scope>NUCLEOTIDE SEQUENCE</scope>
    <source>
        <strain evidence="1">AArc-St2</strain>
    </source>
</reference>
<reference evidence="1" key="1">
    <citation type="journal article" date="2022" name="Syst. Appl. Microbiol.">
        <title>Natronocalculus amylovorans gen. nov., sp. nov., and Natranaeroarchaeum aerophilus sp. nov., dominant culturable amylolytic natronoarchaea from hypersaline soda lakes in southwestern Siberia.</title>
        <authorList>
            <person name="Sorokin D.Y."/>
            <person name="Elcheninov A.G."/>
            <person name="Khizhniak T.V."/>
            <person name="Koenen M."/>
            <person name="Bale N.J."/>
            <person name="Damste J.S.S."/>
            <person name="Kublanov I.V."/>
        </authorList>
    </citation>
    <scope>NUCLEOTIDE SEQUENCE</scope>
    <source>
        <strain evidence="1">AArc-St2</strain>
    </source>
</reference>
<accession>A0AAE3K9G9</accession>
<evidence type="ECO:0000313" key="1">
    <source>
        <dbReference type="EMBL" id="MCL9816059.1"/>
    </source>
</evidence>
<protein>
    <recommendedName>
        <fullName evidence="3">N-acetyltransferase domain-containing protein</fullName>
    </recommendedName>
</protein>
<proteinExistence type="predicted"/>
<dbReference type="AlphaFoldDB" id="A0AAE3K9G9"/>
<evidence type="ECO:0008006" key="3">
    <source>
        <dbReference type="Google" id="ProtNLM"/>
    </source>
</evidence>